<dbReference type="GeneID" id="96006354"/>
<keyword evidence="4" id="KW-0479">Metal-binding</keyword>
<evidence type="ECO:0000256" key="5">
    <source>
        <dbReference type="ARBA" id="ARBA00022729"/>
    </source>
</evidence>
<evidence type="ECO:0000256" key="2">
    <source>
        <dbReference type="ARBA" id="ARBA00004613"/>
    </source>
</evidence>
<dbReference type="EMBL" id="JAAQHG020000016">
    <property type="protein sequence ID" value="KAL1586114.1"/>
    <property type="molecule type" value="Genomic_DNA"/>
</dbReference>
<protein>
    <recommendedName>
        <fullName evidence="15">lytic cellulose monooxygenase (C4-dehydrogenating)</fullName>
        <ecNumber evidence="15">1.14.99.56</ecNumber>
    </recommendedName>
</protein>
<feature type="signal peptide" evidence="16">
    <location>
        <begin position="1"/>
        <end position="23"/>
    </location>
</feature>
<evidence type="ECO:0000256" key="10">
    <source>
        <dbReference type="ARBA" id="ARBA00023157"/>
    </source>
</evidence>
<evidence type="ECO:0000256" key="8">
    <source>
        <dbReference type="ARBA" id="ARBA00023008"/>
    </source>
</evidence>
<evidence type="ECO:0000256" key="3">
    <source>
        <dbReference type="ARBA" id="ARBA00022525"/>
    </source>
</evidence>
<evidence type="ECO:0000256" key="12">
    <source>
        <dbReference type="ARBA" id="ARBA00023326"/>
    </source>
</evidence>
<evidence type="ECO:0000313" key="18">
    <source>
        <dbReference type="EMBL" id="KAL1586114.1"/>
    </source>
</evidence>
<dbReference type="Proteomes" id="UP000803884">
    <property type="component" value="Unassembled WGS sequence"/>
</dbReference>
<feature type="domain" description="Auxiliary Activity family 9 catalytic" evidence="17">
    <location>
        <begin position="24"/>
        <end position="240"/>
    </location>
</feature>
<keyword evidence="10" id="KW-1015">Disulfide bond</keyword>
<evidence type="ECO:0000313" key="19">
    <source>
        <dbReference type="Proteomes" id="UP000803884"/>
    </source>
</evidence>
<dbReference type="InterPro" id="IPR005103">
    <property type="entry name" value="AA9_LPMO"/>
</dbReference>
<sequence length="251" mass="26897">MRALTTSLAALGVLVQYLPEVSAHGFVNLIKAGGKFYPGWDLNYYYQSNPPAVAGWSTTALDSGFVSPDSYQGPDIICHKSGKAGKAHIPVVAGQTVQLYWNTWPPGHQGPVIDYLAACANNNCTTTDKTTLKFAKIAEAGLRRGPPPGYWGEDEFVANNNSWVITIPSSLKAGAYVLRHEMIALHGARSDNGAQNYPQCVNLMVSGGGSKTVSGASPTTFYKRTDPGVLIDIYNNVKATYTIPGPPVQTF</sequence>
<evidence type="ECO:0000256" key="9">
    <source>
        <dbReference type="ARBA" id="ARBA00023033"/>
    </source>
</evidence>
<keyword evidence="9" id="KW-0503">Monooxygenase</keyword>
<dbReference type="CDD" id="cd21175">
    <property type="entry name" value="LPMO_AA9"/>
    <property type="match status" value="1"/>
</dbReference>
<keyword evidence="11" id="KW-0119">Carbohydrate metabolism</keyword>
<evidence type="ECO:0000256" key="13">
    <source>
        <dbReference type="ARBA" id="ARBA00044502"/>
    </source>
</evidence>
<proteinExistence type="inferred from homology"/>
<organism evidence="18 19">
    <name type="scientific">Cladosporium halotolerans</name>
    <dbReference type="NCBI Taxonomy" id="1052096"/>
    <lineage>
        <taxon>Eukaryota</taxon>
        <taxon>Fungi</taxon>
        <taxon>Dikarya</taxon>
        <taxon>Ascomycota</taxon>
        <taxon>Pezizomycotina</taxon>
        <taxon>Dothideomycetes</taxon>
        <taxon>Dothideomycetidae</taxon>
        <taxon>Cladosporiales</taxon>
        <taxon>Cladosporiaceae</taxon>
        <taxon>Cladosporium</taxon>
    </lineage>
</organism>
<dbReference type="Gene3D" id="2.70.50.70">
    <property type="match status" value="1"/>
</dbReference>
<dbReference type="GO" id="GO:0004497">
    <property type="term" value="F:monooxygenase activity"/>
    <property type="evidence" value="ECO:0007669"/>
    <property type="project" value="UniProtKB-KW"/>
</dbReference>
<evidence type="ECO:0000256" key="6">
    <source>
        <dbReference type="ARBA" id="ARBA00023001"/>
    </source>
</evidence>
<comment type="subcellular location">
    <subcellularLocation>
        <location evidence="2">Secreted</location>
    </subcellularLocation>
</comment>
<keyword evidence="5 16" id="KW-0732">Signal</keyword>
<name>A0AB34KSG4_9PEZI</name>
<comment type="cofactor">
    <cofactor evidence="1">
        <name>Cu(2+)</name>
        <dbReference type="ChEBI" id="CHEBI:29036"/>
    </cofactor>
</comment>
<dbReference type="Pfam" id="PF03443">
    <property type="entry name" value="AA9"/>
    <property type="match status" value="1"/>
</dbReference>
<dbReference type="RefSeq" id="XP_069229219.1">
    <property type="nucleotide sequence ID" value="XM_069373516.1"/>
</dbReference>
<keyword evidence="8" id="KW-0186">Copper</keyword>
<evidence type="ECO:0000256" key="1">
    <source>
        <dbReference type="ARBA" id="ARBA00001973"/>
    </source>
</evidence>
<dbReference type="GO" id="GO:0030245">
    <property type="term" value="P:cellulose catabolic process"/>
    <property type="evidence" value="ECO:0007669"/>
    <property type="project" value="UniProtKB-KW"/>
</dbReference>
<keyword evidence="3" id="KW-0964">Secreted</keyword>
<dbReference type="InterPro" id="IPR049892">
    <property type="entry name" value="AA9"/>
</dbReference>
<dbReference type="GO" id="GO:0046872">
    <property type="term" value="F:metal ion binding"/>
    <property type="evidence" value="ECO:0007669"/>
    <property type="project" value="UniProtKB-KW"/>
</dbReference>
<keyword evidence="6" id="KW-0136">Cellulose degradation</keyword>
<evidence type="ECO:0000256" key="7">
    <source>
        <dbReference type="ARBA" id="ARBA00023002"/>
    </source>
</evidence>
<keyword evidence="19" id="KW-1185">Reference proteome</keyword>
<accession>A0AB34KSG4</accession>
<keyword evidence="12" id="KW-0624">Polysaccharide degradation</keyword>
<evidence type="ECO:0000256" key="4">
    <source>
        <dbReference type="ARBA" id="ARBA00022723"/>
    </source>
</evidence>
<keyword evidence="7" id="KW-0560">Oxidoreductase</keyword>
<comment type="catalytic activity">
    <reaction evidence="14">
        <text>[(1-&gt;4)-beta-D-glucosyl]n+m + reduced acceptor + O2 = 4-dehydro-beta-D-glucosyl-[(1-&gt;4)-beta-D-glucosyl]n-1 + [(1-&gt;4)-beta-D-glucosyl]m + acceptor + H2O.</text>
        <dbReference type="EC" id="1.14.99.56"/>
    </reaction>
</comment>
<gene>
    <name evidence="18" type="ORF">WHR41_04910</name>
</gene>
<dbReference type="GO" id="GO:0005576">
    <property type="term" value="C:extracellular region"/>
    <property type="evidence" value="ECO:0007669"/>
    <property type="project" value="UniProtKB-SubCell"/>
</dbReference>
<dbReference type="AlphaFoldDB" id="A0AB34KSG4"/>
<evidence type="ECO:0000256" key="14">
    <source>
        <dbReference type="ARBA" id="ARBA00045077"/>
    </source>
</evidence>
<evidence type="ECO:0000259" key="17">
    <source>
        <dbReference type="Pfam" id="PF03443"/>
    </source>
</evidence>
<comment type="caution">
    <text evidence="18">The sequence shown here is derived from an EMBL/GenBank/DDBJ whole genome shotgun (WGS) entry which is preliminary data.</text>
</comment>
<comment type="similarity">
    <text evidence="13">Belongs to the polysaccharide monooxygenase AA9 family.</text>
</comment>
<feature type="chain" id="PRO_5044222790" description="lytic cellulose monooxygenase (C4-dehydrogenating)" evidence="16">
    <location>
        <begin position="24"/>
        <end position="251"/>
    </location>
</feature>
<dbReference type="PANTHER" id="PTHR33353">
    <property type="entry name" value="PUTATIVE (AFU_ORTHOLOGUE AFUA_1G12560)-RELATED"/>
    <property type="match status" value="1"/>
</dbReference>
<reference evidence="18 19" key="1">
    <citation type="journal article" date="2020" name="Microbiol. Resour. Announc.">
        <title>Draft Genome Sequence of a Cladosporium Species Isolated from the Mesophotic Ascidian Didemnum maculosum.</title>
        <authorList>
            <person name="Gioti A."/>
            <person name="Siaperas R."/>
            <person name="Nikolaivits E."/>
            <person name="Le Goff G."/>
            <person name="Ouazzani J."/>
            <person name="Kotoulas G."/>
            <person name="Topakas E."/>
        </authorList>
    </citation>
    <scope>NUCLEOTIDE SEQUENCE [LARGE SCALE GENOMIC DNA]</scope>
    <source>
        <strain evidence="18 19">TM138-S3</strain>
    </source>
</reference>
<dbReference type="PANTHER" id="PTHR33353:SF10">
    <property type="entry name" value="ENDO-BETA-1,4-GLUCANASE D"/>
    <property type="match status" value="1"/>
</dbReference>
<evidence type="ECO:0000256" key="16">
    <source>
        <dbReference type="SAM" id="SignalP"/>
    </source>
</evidence>
<dbReference type="EC" id="1.14.99.56" evidence="15"/>
<evidence type="ECO:0000256" key="15">
    <source>
        <dbReference type="ARBA" id="ARBA00047174"/>
    </source>
</evidence>
<evidence type="ECO:0000256" key="11">
    <source>
        <dbReference type="ARBA" id="ARBA00023277"/>
    </source>
</evidence>